<dbReference type="InterPro" id="IPR022956">
    <property type="entry name" value="Beta_hexosaminidase_bac"/>
</dbReference>
<comment type="caution">
    <text evidence="12">The sequence shown here is derived from an EMBL/GenBank/DDBJ whole genome shotgun (WGS) entry which is preliminary data.</text>
</comment>
<dbReference type="Proteomes" id="UP000094291">
    <property type="component" value="Unassembled WGS sequence"/>
</dbReference>
<accession>A0A1E2V7X3</accession>
<dbReference type="PANTHER" id="PTHR30480">
    <property type="entry name" value="BETA-HEXOSAMINIDASE-RELATED"/>
    <property type="match status" value="1"/>
</dbReference>
<evidence type="ECO:0000256" key="6">
    <source>
        <dbReference type="ARBA" id="ARBA00022984"/>
    </source>
</evidence>
<dbReference type="GO" id="GO:0008360">
    <property type="term" value="P:regulation of cell shape"/>
    <property type="evidence" value="ECO:0007669"/>
    <property type="project" value="UniProtKB-KW"/>
</dbReference>
<dbReference type="InterPro" id="IPR036962">
    <property type="entry name" value="Glyco_hydro_3_N_sf"/>
</dbReference>
<dbReference type="GO" id="GO:0004563">
    <property type="term" value="F:beta-N-acetylhexosaminidase activity"/>
    <property type="evidence" value="ECO:0007669"/>
    <property type="project" value="UniProtKB-UniRule"/>
</dbReference>
<organism evidence="12 13">
    <name type="scientific">Terasakiispira papahanaumokuakeensis</name>
    <dbReference type="NCBI Taxonomy" id="197479"/>
    <lineage>
        <taxon>Bacteria</taxon>
        <taxon>Pseudomonadati</taxon>
        <taxon>Pseudomonadota</taxon>
        <taxon>Gammaproteobacteria</taxon>
        <taxon>Oceanospirillales</taxon>
        <taxon>Terasakiispira</taxon>
    </lineage>
</organism>
<dbReference type="GO" id="GO:0005737">
    <property type="term" value="C:cytoplasm"/>
    <property type="evidence" value="ECO:0007669"/>
    <property type="project" value="UniProtKB-SubCell"/>
</dbReference>
<dbReference type="Gene3D" id="3.20.20.300">
    <property type="entry name" value="Glycoside hydrolase, family 3, N-terminal domain"/>
    <property type="match status" value="1"/>
</dbReference>
<dbReference type="InterPro" id="IPR001764">
    <property type="entry name" value="Glyco_hydro_3_N"/>
</dbReference>
<evidence type="ECO:0000256" key="8">
    <source>
        <dbReference type="ARBA" id="ARBA00023306"/>
    </source>
</evidence>
<keyword evidence="2 10" id="KW-0963">Cytoplasm</keyword>
<evidence type="ECO:0000256" key="7">
    <source>
        <dbReference type="ARBA" id="ARBA00023295"/>
    </source>
</evidence>
<evidence type="ECO:0000256" key="2">
    <source>
        <dbReference type="ARBA" id="ARBA00022490"/>
    </source>
</evidence>
<keyword evidence="7 10" id="KW-0326">Glycosidase</keyword>
<dbReference type="GO" id="GO:0009252">
    <property type="term" value="P:peptidoglycan biosynthetic process"/>
    <property type="evidence" value="ECO:0007669"/>
    <property type="project" value="UniProtKB-KW"/>
</dbReference>
<keyword evidence="4 10" id="KW-0378">Hydrolase</keyword>
<keyword evidence="13" id="KW-1185">Reference proteome</keyword>
<comment type="catalytic activity">
    <reaction evidence="1 10">
        <text>Hydrolysis of terminal non-reducing N-acetyl-D-hexosamine residues in N-acetyl-beta-D-hexosaminides.</text>
        <dbReference type="EC" id="3.2.1.52"/>
    </reaction>
</comment>
<gene>
    <name evidence="10" type="primary">nagZ</name>
    <name evidence="12" type="ORF">BFW38_04705</name>
</gene>
<dbReference type="HAMAP" id="MF_00364">
    <property type="entry name" value="NagZ"/>
    <property type="match status" value="1"/>
</dbReference>
<feature type="domain" description="Glycoside hydrolase family 3 N-terminal" evidence="11">
    <location>
        <begin position="19"/>
        <end position="285"/>
    </location>
</feature>
<dbReference type="EMBL" id="MDTQ01000001">
    <property type="protein sequence ID" value="ODC02952.1"/>
    <property type="molecule type" value="Genomic_DNA"/>
</dbReference>
<dbReference type="SUPFAM" id="SSF51445">
    <property type="entry name" value="(Trans)glycosidases"/>
    <property type="match status" value="1"/>
</dbReference>
<dbReference type="NCBIfam" id="NF003740">
    <property type="entry name" value="PRK05337.1"/>
    <property type="match status" value="1"/>
</dbReference>
<dbReference type="PANTHER" id="PTHR30480:SF13">
    <property type="entry name" value="BETA-HEXOSAMINIDASE"/>
    <property type="match status" value="1"/>
</dbReference>
<proteinExistence type="inferred from homology"/>
<protein>
    <recommendedName>
        <fullName evidence="10">Beta-hexosaminidase</fullName>
        <ecNumber evidence="10">3.2.1.52</ecNumber>
    </recommendedName>
    <alternativeName>
        <fullName evidence="10">Beta-N-acetylhexosaminidase</fullName>
    </alternativeName>
    <alternativeName>
        <fullName evidence="10">N-acetyl-beta-glucosaminidase</fullName>
    </alternativeName>
</protein>
<evidence type="ECO:0000313" key="13">
    <source>
        <dbReference type="Proteomes" id="UP000094291"/>
    </source>
</evidence>
<comment type="subcellular location">
    <subcellularLocation>
        <location evidence="10">Cytoplasm</location>
    </subcellularLocation>
</comment>
<comment type="function">
    <text evidence="10">Plays a role in peptidoglycan recycling by cleaving the terminal beta-1,4-linked N-acetylglucosamine (GlcNAc) from peptide-linked peptidoglycan fragments, giving rise to free GlcNAc, anhydro-N-acetylmuramic acid and anhydro-N-acetylmuramic acid-linked peptides.</text>
</comment>
<evidence type="ECO:0000256" key="1">
    <source>
        <dbReference type="ARBA" id="ARBA00001231"/>
    </source>
</evidence>
<evidence type="ECO:0000256" key="10">
    <source>
        <dbReference type="HAMAP-Rule" id="MF_00364"/>
    </source>
</evidence>
<keyword evidence="5 10" id="KW-0133">Cell shape</keyword>
<keyword evidence="9 10" id="KW-0961">Cell wall biogenesis/degradation</keyword>
<feature type="active site" description="Nucleophile" evidence="10">
    <location>
        <position position="250"/>
    </location>
</feature>
<dbReference type="GO" id="GO:0005975">
    <property type="term" value="P:carbohydrate metabolic process"/>
    <property type="evidence" value="ECO:0007669"/>
    <property type="project" value="InterPro"/>
</dbReference>
<dbReference type="EC" id="3.2.1.52" evidence="10"/>
<dbReference type="GO" id="GO:0071555">
    <property type="term" value="P:cell wall organization"/>
    <property type="evidence" value="ECO:0007669"/>
    <property type="project" value="UniProtKB-KW"/>
</dbReference>
<dbReference type="InterPro" id="IPR017853">
    <property type="entry name" value="GH"/>
</dbReference>
<evidence type="ECO:0000256" key="4">
    <source>
        <dbReference type="ARBA" id="ARBA00022801"/>
    </source>
</evidence>
<feature type="binding site" evidence="10">
    <location>
        <position position="138"/>
    </location>
    <ligand>
        <name>substrate</name>
    </ligand>
</feature>
<comment type="pathway">
    <text evidence="10">Cell wall biogenesis; peptidoglycan recycling.</text>
</comment>
<evidence type="ECO:0000256" key="9">
    <source>
        <dbReference type="ARBA" id="ARBA00023316"/>
    </source>
</evidence>
<keyword evidence="3 10" id="KW-0132">Cell division</keyword>
<keyword evidence="6 10" id="KW-0573">Peptidoglycan synthesis</keyword>
<evidence type="ECO:0000256" key="3">
    <source>
        <dbReference type="ARBA" id="ARBA00022618"/>
    </source>
</evidence>
<evidence type="ECO:0000256" key="5">
    <source>
        <dbReference type="ARBA" id="ARBA00022960"/>
    </source>
</evidence>
<dbReference type="AlphaFoldDB" id="A0A1E2V7X3"/>
<feature type="site" description="Important for catalytic activity" evidence="10">
    <location>
        <position position="179"/>
    </location>
</feature>
<comment type="similarity">
    <text evidence="10">Belongs to the glycosyl hydrolase 3 family. NagZ subfamily.</text>
</comment>
<sequence>MMQAGPLMLDLEGPRLLPHEAQWVQQPEVGGVILFARNIETAVQVKALAAELKRLRPELLLAVDQEGGRVQRLREGFTPLPPMALLGELYQQHPLLAMASAQWLGALMAAEVRQVGLDFSFAPVLDVAYGQSQVIGDRAFASEPDQVVTLAGAFIDGMQSLGMAATGKHFPGHGHVAGDSHLELPIDQRSLAEIEQTCLRPFQALAPRLQGVMPAHVVYAQVDDQPAGFSRYWLDRLRQSLGFTGTIFSDDLGMAGAAMAGDFAARAEQALTAGCDMVLVCNDPGGAEQVLAYLRQQQDGQRTLSSLSALLGREEVNAQAWLQSPKGETAVKVAQAVAQQDIDALEALYTE</sequence>
<feature type="binding site" evidence="10">
    <location>
        <position position="64"/>
    </location>
    <ligand>
        <name>substrate</name>
    </ligand>
</feature>
<dbReference type="UniPathway" id="UPA00544"/>
<evidence type="ECO:0000313" key="12">
    <source>
        <dbReference type="EMBL" id="ODC02952.1"/>
    </source>
</evidence>
<feature type="binding site" evidence="10">
    <location>
        <position position="72"/>
    </location>
    <ligand>
        <name>substrate</name>
    </ligand>
</feature>
<feature type="active site" description="Proton donor/acceptor" evidence="10">
    <location>
        <position position="181"/>
    </location>
</feature>
<feature type="binding site" evidence="10">
    <location>
        <begin position="168"/>
        <end position="169"/>
    </location>
    <ligand>
        <name>substrate</name>
    </ligand>
</feature>
<name>A0A1E2V7X3_9GAMM</name>
<keyword evidence="8 10" id="KW-0131">Cell cycle</keyword>
<dbReference type="GO" id="GO:0051301">
    <property type="term" value="P:cell division"/>
    <property type="evidence" value="ECO:0007669"/>
    <property type="project" value="UniProtKB-KW"/>
</dbReference>
<dbReference type="Pfam" id="PF00933">
    <property type="entry name" value="Glyco_hydro_3"/>
    <property type="match status" value="1"/>
</dbReference>
<dbReference type="STRING" id="197479.BFW38_04705"/>
<evidence type="ECO:0000259" key="11">
    <source>
        <dbReference type="Pfam" id="PF00933"/>
    </source>
</evidence>
<dbReference type="GO" id="GO:0009254">
    <property type="term" value="P:peptidoglycan turnover"/>
    <property type="evidence" value="ECO:0007669"/>
    <property type="project" value="UniProtKB-UniRule"/>
</dbReference>
<dbReference type="InterPro" id="IPR050226">
    <property type="entry name" value="NagZ_Beta-hexosaminidase"/>
</dbReference>
<reference evidence="12 13" key="1">
    <citation type="submission" date="2016-08" db="EMBL/GenBank/DDBJ databases">
        <authorList>
            <person name="Seilhamer J.J."/>
        </authorList>
    </citation>
    <scope>NUCLEOTIDE SEQUENCE [LARGE SCALE GENOMIC DNA]</scope>
    <source>
        <strain evidence="12 13">PH27A</strain>
    </source>
</reference>